<dbReference type="Gene3D" id="1.10.3730.20">
    <property type="match status" value="1"/>
</dbReference>
<keyword evidence="4 8" id="KW-0812">Transmembrane</keyword>
<evidence type="ECO:0000256" key="2">
    <source>
        <dbReference type="ARBA" id="ARBA00022448"/>
    </source>
</evidence>
<feature type="transmembrane region" description="Helical" evidence="9">
    <location>
        <begin position="61"/>
        <end position="82"/>
    </location>
</feature>
<organism evidence="10 11">
    <name type="scientific">Alcaligenes ammonioxydans</name>
    <dbReference type="NCBI Taxonomy" id="2582914"/>
    <lineage>
        <taxon>Bacteria</taxon>
        <taxon>Pseudomonadati</taxon>
        <taxon>Pseudomonadota</taxon>
        <taxon>Betaproteobacteria</taxon>
        <taxon>Burkholderiales</taxon>
        <taxon>Alcaligenaceae</taxon>
        <taxon>Alcaligenes</taxon>
    </lineage>
</organism>
<dbReference type="SUPFAM" id="SSF103481">
    <property type="entry name" value="Multidrug resistance efflux transporter EmrE"/>
    <property type="match status" value="1"/>
</dbReference>
<dbReference type="PANTHER" id="PTHR30561:SF1">
    <property type="entry name" value="MULTIDRUG TRANSPORTER EMRE"/>
    <property type="match status" value="1"/>
</dbReference>
<evidence type="ECO:0000313" key="10">
    <source>
        <dbReference type="EMBL" id="QXX78701.1"/>
    </source>
</evidence>
<evidence type="ECO:0000256" key="1">
    <source>
        <dbReference type="ARBA" id="ARBA00004651"/>
    </source>
</evidence>
<protein>
    <submittedName>
        <fullName evidence="10">QacE family quaternary ammonium compound efflux SMR transporter</fullName>
    </submittedName>
</protein>
<dbReference type="Pfam" id="PF00893">
    <property type="entry name" value="Multi_Drug_Res"/>
    <property type="match status" value="1"/>
</dbReference>
<sequence length="114" mass="12566">MTPASLAYLHLCFAIIFEIIATSLLQRSEQFTRLMPSAFTILFYAAAFYFLSLSLRVMPVGVAYAIWSGVGIVLISLIGWVFFKQKLDLAAMIGIAFIVVGVLIVNLFSETVGH</sequence>
<keyword evidence="5 9" id="KW-1133">Transmembrane helix</keyword>
<evidence type="ECO:0000256" key="3">
    <source>
        <dbReference type="ARBA" id="ARBA00022475"/>
    </source>
</evidence>
<evidence type="ECO:0000313" key="11">
    <source>
        <dbReference type="Proteomes" id="UP000826050"/>
    </source>
</evidence>
<dbReference type="InterPro" id="IPR000390">
    <property type="entry name" value="Small_drug/metabolite_transptr"/>
</dbReference>
<comment type="subcellular location">
    <subcellularLocation>
        <location evidence="1 8">Cell membrane</location>
        <topology evidence="1 8">Multi-pass membrane protein</topology>
    </subcellularLocation>
</comment>
<feature type="transmembrane region" description="Helical" evidence="9">
    <location>
        <begin position="37"/>
        <end position="55"/>
    </location>
</feature>
<dbReference type="InterPro" id="IPR045324">
    <property type="entry name" value="Small_multidrug_res"/>
</dbReference>
<evidence type="ECO:0000256" key="8">
    <source>
        <dbReference type="RuleBase" id="RU003942"/>
    </source>
</evidence>
<name>A0ABX8SRN2_9BURK</name>
<dbReference type="PANTHER" id="PTHR30561">
    <property type="entry name" value="SMR FAMILY PROTON-DEPENDENT DRUG EFFLUX TRANSPORTER SUGE"/>
    <property type="match status" value="1"/>
</dbReference>
<dbReference type="RefSeq" id="WP_003801624.1">
    <property type="nucleotide sequence ID" value="NZ_CP049362.1"/>
</dbReference>
<dbReference type="Proteomes" id="UP000826050">
    <property type="component" value="Chromosome"/>
</dbReference>
<reference evidence="10 11" key="1">
    <citation type="submission" date="2020-02" db="EMBL/GenBank/DDBJ databases">
        <title>Partial ammonium oxidation to N2 by heterotrophic bacteria.</title>
        <authorList>
            <person name="Wu M."/>
        </authorList>
    </citation>
    <scope>NUCLEOTIDE SEQUENCE [LARGE SCALE GENOMIC DNA]</scope>
    <source>
        <strain evidence="10 11">HO-1</strain>
    </source>
</reference>
<feature type="transmembrane region" description="Helical" evidence="9">
    <location>
        <begin position="6"/>
        <end position="25"/>
    </location>
</feature>
<keyword evidence="6 9" id="KW-0472">Membrane</keyword>
<evidence type="ECO:0000256" key="7">
    <source>
        <dbReference type="ARBA" id="ARBA00038032"/>
    </source>
</evidence>
<dbReference type="EMBL" id="CP049362">
    <property type="protein sequence ID" value="QXX78701.1"/>
    <property type="molecule type" value="Genomic_DNA"/>
</dbReference>
<keyword evidence="3" id="KW-1003">Cell membrane</keyword>
<evidence type="ECO:0000256" key="9">
    <source>
        <dbReference type="SAM" id="Phobius"/>
    </source>
</evidence>
<keyword evidence="11" id="KW-1185">Reference proteome</keyword>
<keyword evidence="2" id="KW-0813">Transport</keyword>
<dbReference type="InterPro" id="IPR037185">
    <property type="entry name" value="EmrE-like"/>
</dbReference>
<evidence type="ECO:0000256" key="4">
    <source>
        <dbReference type="ARBA" id="ARBA00022692"/>
    </source>
</evidence>
<evidence type="ECO:0000256" key="6">
    <source>
        <dbReference type="ARBA" id="ARBA00023136"/>
    </source>
</evidence>
<proteinExistence type="inferred from homology"/>
<evidence type="ECO:0000256" key="5">
    <source>
        <dbReference type="ARBA" id="ARBA00022989"/>
    </source>
</evidence>
<accession>A0ABX8SRN2</accession>
<comment type="similarity">
    <text evidence="7 8">Belongs to the drug/metabolite transporter (DMT) superfamily. Small multidrug resistance (SMR) (TC 2.A.7.1) family.</text>
</comment>
<gene>
    <name evidence="10" type="ORF">FE795_06525</name>
</gene>
<feature type="transmembrane region" description="Helical" evidence="9">
    <location>
        <begin position="89"/>
        <end position="108"/>
    </location>
</feature>